<dbReference type="HOGENOM" id="CLU_340220_0_0_1"/>
<dbReference type="Gene3D" id="3.40.50.2000">
    <property type="entry name" value="Glycogen Phosphorylase B"/>
    <property type="match status" value="5"/>
</dbReference>
<sequence>MEATREAAPMAASASSSSPLHIVMFPWLAFGHMIPFLELAKRLARRGLAVTFVSTPRNVARLGAIPPALSAHLRVVPIDLPAVDGLPEGAESTADVPPEKVGLLKKAFDGLAAPFAGFVAEACAAGDGEATTTAAGFSRKPDWIILDFAQNWVWPIAEEHKNLAHPRTKTEHFMVQPPWIPFPSNVAYRRLHGAEWIAAVFRPNASGVSDADRFWEMEHACCRLIIHRSCPEAEPRLFPLLTELFAKPSVPAGLLMPPPPPPPPAGVDDDDDDVSMDDQHIAMAMRWLDEQPERSVIYVALGSEAPLTVGHVRELALGLELAGVHISAAMAATSDSTPAAAAAASSSSSPLHIVVFPWLAFGHMIPFLELSKRLASRGHAVTFVTTPRNAARLGATPPAPLSSSSRLRVVPLDLPAVDGLPEGAESTADVPPEKVGLLKKAFDGLAAPFARFVAEACAAGDGEAVTAAAGFLRKPDWIIPDFAHSWIWPIAEEHKIPYATFLIVTAALVAILGPRRENLTHSRTTAEDYMVQPPWIPFPSNIAYRRRHEAEWMVAAFRANASGVSDMDRFWKSEQHPNCRLIIYRSCPEVEPRLFPLLTELFAKPAIPAGLLMFPDTINNDDDASEQSFVPPAIEWLDKQSEKSVIYVALGSEAPLTEDHVRELALGLELANVRFLWALRPPRGDGGSNDGGAAEILPDGFESRVAARGIVCTQWVPQLRVLAHRAVGGFLTHCGWGSTIESFQFGHPLVMLPFIVDQGLIAEAMAARGIGVEVARNDDGLFHRDDVAAAVRRVMVEEEGKVLARKAKELSDIVGDREQQEMYLDELVGYLQLYK</sequence>
<dbReference type="Proteomes" id="UP000008022">
    <property type="component" value="Unassembled WGS sequence"/>
</dbReference>
<reference evidence="5" key="1">
    <citation type="submission" date="2013-06" db="EMBL/GenBank/DDBJ databases">
        <authorList>
            <person name="Zhao Q."/>
        </authorList>
    </citation>
    <scope>NUCLEOTIDE SEQUENCE</scope>
    <source>
        <strain evidence="5">cv. W1943</strain>
    </source>
</reference>
<dbReference type="EnsemblPlants" id="ORUFI07G06440.1">
    <property type="protein sequence ID" value="ORUFI07G06440.1"/>
    <property type="gene ID" value="ORUFI07G06440"/>
</dbReference>
<keyword evidence="5" id="KW-1185">Reference proteome</keyword>
<keyword evidence="2" id="KW-0328">Glycosyltransferase</keyword>
<protein>
    <submittedName>
        <fullName evidence="4">Uncharacterized protein</fullName>
    </submittedName>
</protein>
<evidence type="ECO:0000256" key="1">
    <source>
        <dbReference type="ARBA" id="ARBA00009995"/>
    </source>
</evidence>
<evidence type="ECO:0000256" key="3">
    <source>
        <dbReference type="ARBA" id="ARBA00022679"/>
    </source>
</evidence>
<evidence type="ECO:0000313" key="4">
    <source>
        <dbReference type="EnsemblPlants" id="ORUFI07G06440.1"/>
    </source>
</evidence>
<accession>A0A0E0Q5B9</accession>
<dbReference type="InterPro" id="IPR050481">
    <property type="entry name" value="UDP-glycosyltransf_plant"/>
</dbReference>
<reference evidence="4" key="2">
    <citation type="submission" date="2015-06" db="UniProtKB">
        <authorList>
            <consortium name="EnsemblPlants"/>
        </authorList>
    </citation>
    <scope>IDENTIFICATION</scope>
</reference>
<comment type="similarity">
    <text evidence="1">Belongs to the UDP-glycosyltransferase family.</text>
</comment>
<dbReference type="Gramene" id="ORUFI07G06440.1">
    <property type="protein sequence ID" value="ORUFI07G06440.1"/>
    <property type="gene ID" value="ORUFI07G06440"/>
</dbReference>
<dbReference type="Pfam" id="PF00201">
    <property type="entry name" value="UDPGT"/>
    <property type="match status" value="1"/>
</dbReference>
<organism evidence="4 5">
    <name type="scientific">Oryza rufipogon</name>
    <name type="common">Brownbeard rice</name>
    <name type="synonym">Asian wild rice</name>
    <dbReference type="NCBI Taxonomy" id="4529"/>
    <lineage>
        <taxon>Eukaryota</taxon>
        <taxon>Viridiplantae</taxon>
        <taxon>Streptophyta</taxon>
        <taxon>Embryophyta</taxon>
        <taxon>Tracheophyta</taxon>
        <taxon>Spermatophyta</taxon>
        <taxon>Magnoliopsida</taxon>
        <taxon>Liliopsida</taxon>
        <taxon>Poales</taxon>
        <taxon>Poaceae</taxon>
        <taxon>BOP clade</taxon>
        <taxon>Oryzoideae</taxon>
        <taxon>Oryzeae</taxon>
        <taxon>Oryzinae</taxon>
        <taxon>Oryza</taxon>
    </lineage>
</organism>
<dbReference type="eggNOG" id="KOG1192">
    <property type="taxonomic scope" value="Eukaryota"/>
</dbReference>
<dbReference type="SUPFAM" id="SSF53756">
    <property type="entry name" value="UDP-Glycosyltransferase/glycogen phosphorylase"/>
    <property type="match status" value="2"/>
</dbReference>
<dbReference type="PROSITE" id="PS00375">
    <property type="entry name" value="UDPGT"/>
    <property type="match status" value="1"/>
</dbReference>
<dbReference type="FunFam" id="3.40.50.2000:FF:000088">
    <property type="entry name" value="Glycosyltransferase"/>
    <property type="match status" value="1"/>
</dbReference>
<dbReference type="InterPro" id="IPR035595">
    <property type="entry name" value="UDP_glycos_trans_CS"/>
</dbReference>
<dbReference type="PANTHER" id="PTHR48049">
    <property type="entry name" value="GLYCOSYLTRANSFERASE"/>
    <property type="match status" value="1"/>
</dbReference>
<dbReference type="GO" id="GO:0035251">
    <property type="term" value="F:UDP-glucosyltransferase activity"/>
    <property type="evidence" value="ECO:0007669"/>
    <property type="project" value="InterPro"/>
</dbReference>
<dbReference type="AlphaFoldDB" id="A0A0E0Q5B9"/>
<evidence type="ECO:0000313" key="5">
    <source>
        <dbReference type="Proteomes" id="UP000008022"/>
    </source>
</evidence>
<evidence type="ECO:0000256" key="2">
    <source>
        <dbReference type="ARBA" id="ARBA00022676"/>
    </source>
</evidence>
<dbReference type="FunFam" id="3.40.50.2000:FF:000037">
    <property type="entry name" value="Glycosyltransferase"/>
    <property type="match status" value="1"/>
</dbReference>
<dbReference type="InterPro" id="IPR002213">
    <property type="entry name" value="UDP_glucos_trans"/>
</dbReference>
<dbReference type="PANTHER" id="PTHR48049:SF141">
    <property type="entry name" value="OS07G0201500 PROTEIN"/>
    <property type="match status" value="1"/>
</dbReference>
<dbReference type="CDD" id="cd03784">
    <property type="entry name" value="GT1_Gtf-like"/>
    <property type="match status" value="1"/>
</dbReference>
<keyword evidence="3" id="KW-0808">Transferase</keyword>
<proteinExistence type="inferred from homology"/>
<name>A0A0E0Q5B9_ORYRU</name>